<evidence type="ECO:0000256" key="1">
    <source>
        <dbReference type="ARBA" id="ARBA00009175"/>
    </source>
</evidence>
<dbReference type="PANTHER" id="PTHR30632">
    <property type="entry name" value="MOLYBDATE-BINDING PERIPLASMIC PROTEIN"/>
    <property type="match status" value="1"/>
</dbReference>
<keyword evidence="4" id="KW-0500">Molybdenum</keyword>
<dbReference type="CDD" id="cd13517">
    <property type="entry name" value="PBP2_ModA3_like"/>
    <property type="match status" value="1"/>
</dbReference>
<organism evidence="5 6">
    <name type="scientific">Moorella mulderi DSM 14980</name>
    <dbReference type="NCBI Taxonomy" id="1122241"/>
    <lineage>
        <taxon>Bacteria</taxon>
        <taxon>Bacillati</taxon>
        <taxon>Bacillota</taxon>
        <taxon>Clostridia</taxon>
        <taxon>Neomoorellales</taxon>
        <taxon>Neomoorellaceae</taxon>
        <taxon>Neomoorella</taxon>
    </lineage>
</organism>
<protein>
    <submittedName>
        <fullName evidence="5">Putative binding protein</fullName>
    </submittedName>
</protein>
<dbReference type="Gene3D" id="3.40.190.10">
    <property type="entry name" value="Periplasmic binding protein-like II"/>
    <property type="match status" value="2"/>
</dbReference>
<keyword evidence="2 4" id="KW-0479">Metal-binding</keyword>
<dbReference type="PROSITE" id="PS51257">
    <property type="entry name" value="PROKAR_LIPOPROTEIN"/>
    <property type="match status" value="1"/>
</dbReference>
<dbReference type="Proteomes" id="UP000075670">
    <property type="component" value="Unassembled WGS sequence"/>
</dbReference>
<evidence type="ECO:0000313" key="5">
    <source>
        <dbReference type="EMBL" id="KYH31246.1"/>
    </source>
</evidence>
<keyword evidence="3" id="KW-0732">Signal</keyword>
<dbReference type="GO" id="GO:0030973">
    <property type="term" value="F:molybdate ion binding"/>
    <property type="evidence" value="ECO:0007669"/>
    <property type="project" value="TreeGrafter"/>
</dbReference>
<dbReference type="InterPro" id="IPR050682">
    <property type="entry name" value="ModA/WtpA"/>
</dbReference>
<evidence type="ECO:0000256" key="4">
    <source>
        <dbReference type="PIRSR" id="PIRSR004846-1"/>
    </source>
</evidence>
<dbReference type="GO" id="GO:0046872">
    <property type="term" value="F:metal ion binding"/>
    <property type="evidence" value="ECO:0007669"/>
    <property type="project" value="UniProtKB-KW"/>
</dbReference>
<sequence length="292" mass="31952">MRRILKMAVITILVMLAVLFLAGCTSQKESVTPARQGETKELQVFAGAASKPPLEEIATLFMQKYGVKVNLTFGGSGTVLSQMKLSRQGDIYIPGSSDFMEMAKKEGVVDPKTEQVLVYLIPAINVPKGNPQGIRSLNDLARPGMRVGLARPETVCVGLYGVEILEKAGLADKVKKNIVTYAESCEKTANLVALKQVDAVMGWDVFQKWDPAKIETIYLPPEQVTRIGYIPAAISSFSQQKELAALFLAFLTSEQGKEVFRKYGYLGSVEEARKFAPEAPVGGEYQLPAGWR</sequence>
<comment type="caution">
    <text evidence="5">The sequence shown here is derived from an EMBL/GenBank/DDBJ whole genome shotgun (WGS) entry which is preliminary data.</text>
</comment>
<dbReference type="PATRIC" id="fig|1122241.3.peg.2640"/>
<name>A0A151AUB7_9FIRM</name>
<evidence type="ECO:0000256" key="2">
    <source>
        <dbReference type="ARBA" id="ARBA00022723"/>
    </source>
</evidence>
<proteinExistence type="inferred from homology"/>
<dbReference type="RefSeq" id="WP_201786520.1">
    <property type="nucleotide sequence ID" value="NZ_LTBC01000013.1"/>
</dbReference>
<dbReference type="PANTHER" id="PTHR30632:SF0">
    <property type="entry name" value="SULFATE-BINDING PROTEIN"/>
    <property type="match status" value="1"/>
</dbReference>
<keyword evidence="6" id="KW-1185">Reference proteome</keyword>
<comment type="similarity">
    <text evidence="1">Belongs to the bacterial solute-binding protein ModA family.</text>
</comment>
<dbReference type="NCBIfam" id="TIGR01256">
    <property type="entry name" value="modA"/>
    <property type="match status" value="1"/>
</dbReference>
<dbReference type="SUPFAM" id="SSF53850">
    <property type="entry name" value="Periplasmic binding protein-like II"/>
    <property type="match status" value="1"/>
</dbReference>
<dbReference type="InterPro" id="IPR005950">
    <property type="entry name" value="ModA"/>
</dbReference>
<reference evidence="5 6" key="1">
    <citation type="submission" date="2016-02" db="EMBL/GenBank/DDBJ databases">
        <title>Genome sequence of Moorella mulderi DSM 14980.</title>
        <authorList>
            <person name="Poehlein A."/>
            <person name="Daniel R."/>
        </authorList>
    </citation>
    <scope>NUCLEOTIDE SEQUENCE [LARGE SCALE GENOMIC DNA]</scope>
    <source>
        <strain evidence="5 6">DSM 14980</strain>
    </source>
</reference>
<evidence type="ECO:0000256" key="3">
    <source>
        <dbReference type="ARBA" id="ARBA00022729"/>
    </source>
</evidence>
<dbReference type="AlphaFoldDB" id="A0A151AUB7"/>
<accession>A0A151AUB7</accession>
<dbReference type="EMBL" id="LTBC01000013">
    <property type="protein sequence ID" value="KYH31246.1"/>
    <property type="molecule type" value="Genomic_DNA"/>
</dbReference>
<feature type="binding site" evidence="4">
    <location>
        <position position="76"/>
    </location>
    <ligand>
        <name>molybdate</name>
        <dbReference type="ChEBI" id="CHEBI:36264"/>
    </ligand>
</feature>
<dbReference type="PIRSF" id="PIRSF004846">
    <property type="entry name" value="ModA"/>
    <property type="match status" value="1"/>
</dbReference>
<gene>
    <name evidence="5" type="ORF">MOMUL_24820</name>
</gene>
<dbReference type="Pfam" id="PF13531">
    <property type="entry name" value="SBP_bac_11"/>
    <property type="match status" value="1"/>
</dbReference>
<dbReference type="GO" id="GO:0015689">
    <property type="term" value="P:molybdate ion transport"/>
    <property type="evidence" value="ECO:0007669"/>
    <property type="project" value="InterPro"/>
</dbReference>
<evidence type="ECO:0000313" key="6">
    <source>
        <dbReference type="Proteomes" id="UP000075670"/>
    </source>
</evidence>